<organism evidence="1 2">
    <name type="scientific">Candidatus Iainarchaeum sp</name>
    <dbReference type="NCBI Taxonomy" id="3101447"/>
    <lineage>
        <taxon>Archaea</taxon>
        <taxon>Candidatus Iainarchaeota</taxon>
        <taxon>Candidatus Iainarchaeia</taxon>
        <taxon>Candidatus Iainarchaeales</taxon>
        <taxon>Candidatus Iainarchaeaceae</taxon>
        <taxon>Candidatus Iainarchaeum</taxon>
    </lineage>
</organism>
<protein>
    <submittedName>
        <fullName evidence="1">Uncharacterized protein</fullName>
    </submittedName>
</protein>
<accession>A0A8T5GE01</accession>
<proteinExistence type="predicted"/>
<dbReference type="AlphaFoldDB" id="A0A8T5GE01"/>
<dbReference type="Proteomes" id="UP000722459">
    <property type="component" value="Unassembled WGS sequence"/>
</dbReference>
<name>A0A8T5GE01_9ARCH</name>
<dbReference type="EMBL" id="JABJNZ010000012">
    <property type="protein sequence ID" value="MBT4870050.1"/>
    <property type="molecule type" value="Genomic_DNA"/>
</dbReference>
<reference evidence="1" key="1">
    <citation type="journal article" date="2021" name="ISME J.">
        <title>Mercury methylation by metabolically versatile and cosmopolitan marine bacteria.</title>
        <authorList>
            <person name="Lin H."/>
            <person name="Ascher D.B."/>
            <person name="Myung Y."/>
            <person name="Lamborg C.H."/>
            <person name="Hallam S.J."/>
            <person name="Gionfriddo C.M."/>
            <person name="Holt K.E."/>
            <person name="Moreau J.W."/>
        </authorList>
    </citation>
    <scope>NUCLEOTIDE SEQUENCE</scope>
    <source>
        <strain evidence="1">SI075_bin30</strain>
    </source>
</reference>
<evidence type="ECO:0000313" key="2">
    <source>
        <dbReference type="Proteomes" id="UP000722459"/>
    </source>
</evidence>
<sequence>MFKKLARKVASKKQDDAKTGSVSQVEFLKDFLSKHNYIFSTDFGENLEILKKKHLVDDFVVTNFDGSVVASSTGSGHSDGIMGTAMFSYIKSEIPDSEAVLIKREEGWHMLFTLNKKVFIIKAGSELSGIELKALALELSILLEENKEKVKAKKVAN</sequence>
<evidence type="ECO:0000313" key="1">
    <source>
        <dbReference type="EMBL" id="MBT4870050.1"/>
    </source>
</evidence>
<gene>
    <name evidence="1" type="ORF">HON47_00555</name>
</gene>
<comment type="caution">
    <text evidence="1">The sequence shown here is derived from an EMBL/GenBank/DDBJ whole genome shotgun (WGS) entry which is preliminary data.</text>
</comment>